<dbReference type="SUPFAM" id="SSF47781">
    <property type="entry name" value="RuvA domain 2-like"/>
    <property type="match status" value="1"/>
</dbReference>
<reference evidence="4" key="2">
    <citation type="journal article" date="2023" name="Nat. Commun.">
        <title>Cultivation of marine bacteria of the SAR202 clade.</title>
        <authorList>
            <person name="Lim Y."/>
            <person name="Seo J.H."/>
            <person name="Giovannoni S.J."/>
            <person name="Kang I."/>
            <person name="Cho J.C."/>
        </authorList>
    </citation>
    <scope>NUCLEOTIDE SEQUENCE</scope>
    <source>
        <strain evidence="4">JH1073</strain>
    </source>
</reference>
<dbReference type="Gene3D" id="3.10.560.10">
    <property type="entry name" value="Outer membrane lipoprotein wza domain like"/>
    <property type="match status" value="1"/>
</dbReference>
<dbReference type="InterPro" id="IPR019554">
    <property type="entry name" value="Soluble_ligand-bd"/>
</dbReference>
<dbReference type="EMBL" id="WMBE01000003">
    <property type="protein sequence ID" value="MDG0867491.1"/>
    <property type="molecule type" value="Genomic_DNA"/>
</dbReference>
<dbReference type="InterPro" id="IPR010994">
    <property type="entry name" value="RuvA_2-like"/>
</dbReference>
<evidence type="ECO:0000313" key="6">
    <source>
        <dbReference type="Proteomes" id="UP001321249"/>
    </source>
</evidence>
<organism evidence="4 5">
    <name type="scientific">Candidatus Lucifugimonas marina</name>
    <dbReference type="NCBI Taxonomy" id="3038979"/>
    <lineage>
        <taxon>Bacteria</taxon>
        <taxon>Bacillati</taxon>
        <taxon>Chloroflexota</taxon>
        <taxon>Dehalococcoidia</taxon>
        <taxon>SAR202 cluster</taxon>
        <taxon>Candidatus Lucifugimonadales</taxon>
        <taxon>Candidatus Lucifugimonadaceae</taxon>
        <taxon>Candidatus Lucifugimonas</taxon>
    </lineage>
</organism>
<evidence type="ECO:0000313" key="5">
    <source>
        <dbReference type="Proteomes" id="UP001219901"/>
    </source>
</evidence>
<dbReference type="RefSeq" id="WP_342825907.1">
    <property type="nucleotide sequence ID" value="NZ_CP046146.1"/>
</dbReference>
<dbReference type="Pfam" id="PF12836">
    <property type="entry name" value="HHH_3"/>
    <property type="match status" value="1"/>
</dbReference>
<dbReference type="GO" id="GO:0015628">
    <property type="term" value="P:protein secretion by the type II secretion system"/>
    <property type="evidence" value="ECO:0007669"/>
    <property type="project" value="TreeGrafter"/>
</dbReference>
<dbReference type="Proteomes" id="UP001321249">
    <property type="component" value="Unassembled WGS sequence"/>
</dbReference>
<dbReference type="Gene3D" id="1.10.150.320">
    <property type="entry name" value="Photosystem II 12 kDa extrinsic protein"/>
    <property type="match status" value="1"/>
</dbReference>
<dbReference type="InterPro" id="IPR003583">
    <property type="entry name" value="Hlx-hairpin-Hlx_DNA-bd_motif"/>
</dbReference>
<evidence type="ECO:0000259" key="2">
    <source>
        <dbReference type="SMART" id="SM00278"/>
    </source>
</evidence>
<dbReference type="AlphaFoldDB" id="A0AAJ6CTB8"/>
<accession>A0AAJ6CTB8</accession>
<dbReference type="PANTHER" id="PTHR21180">
    <property type="entry name" value="ENDONUCLEASE/EXONUCLEASE/PHOSPHATASE FAMILY DOMAIN-CONTAINING PROTEIN 1"/>
    <property type="match status" value="1"/>
</dbReference>
<keyword evidence="1" id="KW-1133">Transmembrane helix</keyword>
<feature type="domain" description="Helix-hairpin-helix DNA-binding motif class 1" evidence="2">
    <location>
        <begin position="199"/>
        <end position="218"/>
    </location>
</feature>
<keyword evidence="1" id="KW-0812">Transmembrane</keyword>
<dbReference type="GO" id="GO:0015627">
    <property type="term" value="C:type II protein secretion system complex"/>
    <property type="evidence" value="ECO:0007669"/>
    <property type="project" value="TreeGrafter"/>
</dbReference>
<evidence type="ECO:0000256" key="1">
    <source>
        <dbReference type="SAM" id="Phobius"/>
    </source>
</evidence>
<reference evidence="5 6" key="1">
    <citation type="submission" date="2019-11" db="EMBL/GenBank/DDBJ databases">
        <authorList>
            <person name="Cho J.-C."/>
        </authorList>
    </citation>
    <scope>NUCLEOTIDE SEQUENCE [LARGE SCALE GENOMIC DNA]</scope>
    <source>
        <strain evidence="4 5">JH1073</strain>
        <strain evidence="3 6">JH702</strain>
    </source>
</reference>
<dbReference type="Pfam" id="PF10531">
    <property type="entry name" value="SLBB"/>
    <property type="match status" value="1"/>
</dbReference>
<feature type="domain" description="Helix-hairpin-helix DNA-binding motif class 1" evidence="2">
    <location>
        <begin position="170"/>
        <end position="189"/>
    </location>
</feature>
<dbReference type="Proteomes" id="UP001219901">
    <property type="component" value="Chromosome"/>
</dbReference>
<gene>
    <name evidence="3" type="ORF">GKO46_10490</name>
    <name evidence="4" type="ORF">GKO48_11050</name>
</gene>
<dbReference type="PANTHER" id="PTHR21180:SF32">
    <property type="entry name" value="ENDONUCLEASE_EXONUCLEASE_PHOSPHATASE FAMILY DOMAIN-CONTAINING PROTEIN 1"/>
    <property type="match status" value="1"/>
</dbReference>
<dbReference type="InterPro" id="IPR051675">
    <property type="entry name" value="Endo/Exo/Phosphatase_dom_1"/>
</dbReference>
<proteinExistence type="predicted"/>
<dbReference type="EMBL" id="CP046147">
    <property type="protein sequence ID" value="WFG40133.1"/>
    <property type="molecule type" value="Genomic_DNA"/>
</dbReference>
<sequence length="222" mass="23119">MSEPPNVSNQAELDSPTKAPAPKPGYLVQAVALIGVIAITVIITLWVSRDSEQSGVEIVISAPAPITFQVSGEVVRPGVYSLDGEPRVDDAIDAAGGFTVDANSEVLNLALPVRDGTKVVVPSLDESANDTTQLQSALPNANNDQQTSSDSTDVPAITGGLIDLNTATKEQLIALPGIGEVRADSIIQWRANNLINSVSNLLAISGIGPSTVDSIRDYVVQP</sequence>
<reference evidence="5" key="3">
    <citation type="submission" date="2023-06" db="EMBL/GenBank/DDBJ databases">
        <title>Pangenomics reveal diversification of enzyme families and niche specialization in globally abundant SAR202 bacteria.</title>
        <authorList>
            <person name="Saw J.H.W."/>
        </authorList>
    </citation>
    <scope>NUCLEOTIDE SEQUENCE [LARGE SCALE GENOMIC DNA]</scope>
    <source>
        <strain evidence="5">JH1073</strain>
    </source>
</reference>
<evidence type="ECO:0000313" key="4">
    <source>
        <dbReference type="EMBL" id="WFG40133.1"/>
    </source>
</evidence>
<keyword evidence="5" id="KW-1185">Reference proteome</keyword>
<feature type="transmembrane region" description="Helical" evidence="1">
    <location>
        <begin position="26"/>
        <end position="47"/>
    </location>
</feature>
<dbReference type="GO" id="GO:0003677">
    <property type="term" value="F:DNA binding"/>
    <property type="evidence" value="ECO:0007669"/>
    <property type="project" value="InterPro"/>
</dbReference>
<name>A0AAJ6CTB8_9CHLR</name>
<evidence type="ECO:0000313" key="3">
    <source>
        <dbReference type="EMBL" id="MDG0867491.1"/>
    </source>
</evidence>
<dbReference type="GO" id="GO:0006281">
    <property type="term" value="P:DNA repair"/>
    <property type="evidence" value="ECO:0007669"/>
    <property type="project" value="InterPro"/>
</dbReference>
<keyword evidence="1" id="KW-0472">Membrane</keyword>
<protein>
    <recommendedName>
        <fullName evidence="2">Helix-hairpin-helix DNA-binding motif class 1 domain-containing protein</fullName>
    </recommendedName>
</protein>
<dbReference type="SMART" id="SM00278">
    <property type="entry name" value="HhH1"/>
    <property type="match status" value="2"/>
</dbReference>